<feature type="transmembrane region" description="Helical" evidence="1">
    <location>
        <begin position="7"/>
        <end position="35"/>
    </location>
</feature>
<feature type="transmembrane region" description="Helical" evidence="1">
    <location>
        <begin position="80"/>
        <end position="101"/>
    </location>
</feature>
<keyword evidence="1" id="KW-0472">Membrane</keyword>
<evidence type="ECO:0000256" key="1">
    <source>
        <dbReference type="SAM" id="Phobius"/>
    </source>
</evidence>
<gene>
    <name evidence="2" type="primary">nad6</name>
</gene>
<dbReference type="AlphaFoldDB" id="A0A191TE98"/>
<proteinExistence type="predicted"/>
<feature type="transmembrane region" description="Helical" evidence="1">
    <location>
        <begin position="47"/>
        <end position="68"/>
    </location>
</feature>
<keyword evidence="1" id="KW-1133">Transmembrane helix</keyword>
<reference evidence="2" key="1">
    <citation type="submission" date="2016-05" db="EMBL/GenBank/DDBJ databases">
        <authorList>
            <person name="Lavstsen T."/>
            <person name="Jespersen J.S."/>
        </authorList>
    </citation>
    <scope>NUCLEOTIDE SEQUENCE</scope>
</reference>
<evidence type="ECO:0000313" key="2">
    <source>
        <dbReference type="EMBL" id="ANI86943.1"/>
    </source>
</evidence>
<organism evidence="2">
    <name type="scientific">Fasciolopsis buskii</name>
    <dbReference type="NCBI Taxonomy" id="27845"/>
    <lineage>
        <taxon>Eukaryota</taxon>
        <taxon>Metazoa</taxon>
        <taxon>Spiralia</taxon>
        <taxon>Lophotrochozoa</taxon>
        <taxon>Platyhelminthes</taxon>
        <taxon>Trematoda</taxon>
        <taxon>Digenea</taxon>
        <taxon>Plagiorchiida</taxon>
        <taxon>Echinostomata</taxon>
        <taxon>Echinostomatoidea</taxon>
        <taxon>Fasciolidae</taxon>
        <taxon>Fasciolopsis</taxon>
    </lineage>
</organism>
<sequence>MLVSILIGFYFTCIWGFSLISHPVVYCILLLGAALSISGLSYLVLGFSWYLAIFCLVYVGGVYVLFIFVSIHNPNPLPNISGSVIGLFVLLCAFLCLFSFAFFSFPSLGDESFYLCSFFEGVSYCLFCLVLMLGFICVSVVVSSKNLFFR</sequence>
<protein>
    <submittedName>
        <fullName evidence="2">NADH dehydrogenase subunit 6</fullName>
    </submittedName>
</protein>
<name>A0A191TE98_9TREM</name>
<geneLocation type="mitochondrion" evidence="2"/>
<keyword evidence="2" id="KW-0496">Mitochondrion</keyword>
<dbReference type="EMBL" id="KX169163">
    <property type="protein sequence ID" value="ANI86943.1"/>
    <property type="molecule type" value="Genomic_DNA"/>
</dbReference>
<feature type="transmembrane region" description="Helical" evidence="1">
    <location>
        <begin position="121"/>
        <end position="142"/>
    </location>
</feature>
<accession>A0A191TE98</accession>
<keyword evidence="1" id="KW-0812">Transmembrane</keyword>